<keyword evidence="4 5" id="KW-0411">Iron-sulfur</keyword>
<dbReference type="InterPro" id="IPR007197">
    <property type="entry name" value="rSAM"/>
</dbReference>
<dbReference type="Pfam" id="PF04055">
    <property type="entry name" value="Radical_SAM"/>
    <property type="match status" value="1"/>
</dbReference>
<dbReference type="GO" id="GO:0051536">
    <property type="term" value="F:iron-sulfur cluster binding"/>
    <property type="evidence" value="ECO:0007669"/>
    <property type="project" value="UniProtKB-KW"/>
</dbReference>
<dbReference type="SFLD" id="SFLDS00029">
    <property type="entry name" value="Radical_SAM"/>
    <property type="match status" value="1"/>
</dbReference>
<dbReference type="PIRSF" id="PIRSF004869">
    <property type="entry name" value="PflX_prd"/>
    <property type="match status" value="1"/>
</dbReference>
<keyword evidence="1 5" id="KW-0949">S-adenosyl-L-methionine</keyword>
<comment type="cofactor">
    <cofactor evidence="5">
        <name>[4Fe-4S] cluster</name>
        <dbReference type="ChEBI" id="CHEBI:49883"/>
    </cofactor>
    <text evidence="5">Binds 1 [4Fe-4S] cluster. The cluster is coordinated with 3 cysteines and an exchangeable S-adenosyl-L-methionine.</text>
</comment>
<dbReference type="CDD" id="cd01335">
    <property type="entry name" value="Radical_SAM"/>
    <property type="match status" value="1"/>
</dbReference>
<organism evidence="7 8">
    <name type="scientific">Candidatus Borkfalkia avistercoris</name>
    <dbReference type="NCBI Taxonomy" id="2838504"/>
    <lineage>
        <taxon>Bacteria</taxon>
        <taxon>Bacillati</taxon>
        <taxon>Bacillota</taxon>
        <taxon>Clostridia</taxon>
        <taxon>Christensenellales</taxon>
        <taxon>Christensenellaceae</taxon>
        <taxon>Candidatus Borkfalkia</taxon>
    </lineage>
</organism>
<evidence type="ECO:0000313" key="8">
    <source>
        <dbReference type="Proteomes" id="UP000824132"/>
    </source>
</evidence>
<feature type="binding site" evidence="5">
    <location>
        <position position="62"/>
    </location>
    <ligand>
        <name>[4Fe-4S] cluster</name>
        <dbReference type="ChEBI" id="CHEBI:49883"/>
        <note>4Fe-4S-S-AdoMet</note>
    </ligand>
</feature>
<proteinExistence type="predicted"/>
<keyword evidence="3 5" id="KW-0408">Iron</keyword>
<feature type="binding site" evidence="5">
    <location>
        <position position="65"/>
    </location>
    <ligand>
        <name>[4Fe-4S] cluster</name>
        <dbReference type="ChEBI" id="CHEBI:49883"/>
        <note>4Fe-4S-S-AdoMet</note>
    </ligand>
</feature>
<dbReference type="Gene3D" id="3.20.20.70">
    <property type="entry name" value="Aldolase class I"/>
    <property type="match status" value="1"/>
</dbReference>
<gene>
    <name evidence="7" type="ORF">H9727_01650</name>
</gene>
<dbReference type="GO" id="GO:0046872">
    <property type="term" value="F:metal ion binding"/>
    <property type="evidence" value="ECO:0007669"/>
    <property type="project" value="UniProtKB-KW"/>
</dbReference>
<dbReference type="SFLD" id="SFLDG01099">
    <property type="entry name" value="Uncharacterised_Radical_SAM_Su"/>
    <property type="match status" value="1"/>
</dbReference>
<dbReference type="InterPro" id="IPR016431">
    <property type="entry name" value="Pyrv-formate_lyase-activ_prd"/>
</dbReference>
<reference evidence="7" key="2">
    <citation type="submission" date="2021-04" db="EMBL/GenBank/DDBJ databases">
        <authorList>
            <person name="Gilroy R."/>
        </authorList>
    </citation>
    <scope>NUCLEOTIDE SEQUENCE</scope>
    <source>
        <strain evidence="7">CHK187-5294</strain>
    </source>
</reference>
<dbReference type="PANTHER" id="PTHR43075">
    <property type="entry name" value="FORMATE LYASE ACTIVATING ENZYME, PUTATIVE (AFU_ORTHOLOGUE AFUA_2G15630)-RELATED"/>
    <property type="match status" value="1"/>
</dbReference>
<accession>A0A9D2A8I1</accession>
<dbReference type="InterPro" id="IPR058240">
    <property type="entry name" value="rSAM_sf"/>
</dbReference>
<evidence type="ECO:0000256" key="5">
    <source>
        <dbReference type="PIRSR" id="PIRSR004869-50"/>
    </source>
</evidence>
<dbReference type="AlphaFoldDB" id="A0A9D2A8I1"/>
<reference evidence="7" key="1">
    <citation type="journal article" date="2021" name="PeerJ">
        <title>Extensive microbial diversity within the chicken gut microbiome revealed by metagenomics and culture.</title>
        <authorList>
            <person name="Gilroy R."/>
            <person name="Ravi A."/>
            <person name="Getino M."/>
            <person name="Pursley I."/>
            <person name="Horton D.L."/>
            <person name="Alikhan N.F."/>
            <person name="Baker D."/>
            <person name="Gharbi K."/>
            <person name="Hall N."/>
            <person name="Watson M."/>
            <person name="Adriaenssens E.M."/>
            <person name="Foster-Nyarko E."/>
            <person name="Jarju S."/>
            <person name="Secka A."/>
            <person name="Antonio M."/>
            <person name="Oren A."/>
            <person name="Chaudhuri R.R."/>
            <person name="La Ragione R."/>
            <person name="Hildebrand F."/>
            <person name="Pallen M.J."/>
        </authorList>
    </citation>
    <scope>NUCLEOTIDE SEQUENCE</scope>
    <source>
        <strain evidence="7">CHK187-5294</strain>
    </source>
</reference>
<evidence type="ECO:0000256" key="2">
    <source>
        <dbReference type="ARBA" id="ARBA00022723"/>
    </source>
</evidence>
<dbReference type="EMBL" id="DXCL01000009">
    <property type="protein sequence ID" value="HIZ02972.1"/>
    <property type="molecule type" value="Genomic_DNA"/>
</dbReference>
<evidence type="ECO:0000256" key="1">
    <source>
        <dbReference type="ARBA" id="ARBA00022691"/>
    </source>
</evidence>
<dbReference type="InterPro" id="IPR013785">
    <property type="entry name" value="Aldolase_TIM"/>
</dbReference>
<keyword evidence="2 5" id="KW-0479">Metal-binding</keyword>
<dbReference type="GO" id="GO:0003824">
    <property type="term" value="F:catalytic activity"/>
    <property type="evidence" value="ECO:0007669"/>
    <property type="project" value="InterPro"/>
</dbReference>
<feature type="domain" description="Radical SAM core" evidence="6">
    <location>
        <begin position="53"/>
        <end position="185"/>
    </location>
</feature>
<dbReference type="Proteomes" id="UP000824132">
    <property type="component" value="Unassembled WGS sequence"/>
</dbReference>
<evidence type="ECO:0000256" key="4">
    <source>
        <dbReference type="ARBA" id="ARBA00023014"/>
    </source>
</evidence>
<feature type="binding site" evidence="5">
    <location>
        <position position="58"/>
    </location>
    <ligand>
        <name>[4Fe-4S] cluster</name>
        <dbReference type="ChEBI" id="CHEBI:49883"/>
        <note>4Fe-4S-S-AdoMet</note>
    </ligand>
</feature>
<evidence type="ECO:0000313" key="7">
    <source>
        <dbReference type="EMBL" id="HIZ02972.1"/>
    </source>
</evidence>
<protein>
    <submittedName>
        <fullName evidence="7">Radical SAM protein</fullName>
    </submittedName>
</protein>
<evidence type="ECO:0000256" key="3">
    <source>
        <dbReference type="ARBA" id="ARBA00023004"/>
    </source>
</evidence>
<dbReference type="PANTHER" id="PTHR43075:SF1">
    <property type="entry name" value="FORMATE LYASE ACTIVATING ENZYME, PUTATIVE (AFU_ORTHOLOGUE AFUA_2G15630)-RELATED"/>
    <property type="match status" value="1"/>
</dbReference>
<name>A0A9D2A8I1_9FIRM</name>
<comment type="caution">
    <text evidence="7">The sequence shown here is derived from an EMBL/GenBank/DDBJ whole genome shotgun (WGS) entry which is preliminary data.</text>
</comment>
<dbReference type="SUPFAM" id="SSF102114">
    <property type="entry name" value="Radical SAM enzymes"/>
    <property type="match status" value="1"/>
</dbReference>
<dbReference type="InterPro" id="IPR040085">
    <property type="entry name" value="MJ0674-like"/>
</dbReference>
<sequence length="291" mass="32364">MSTNCKLCPAECGADRTSTRGVCGAGEKIGIAKYGLHPYEEPCISCKNGSGTVFFSGCALRCAFCQNYGISHENTGKEITEKQLAAIFAELEERGAENINLVTAAHYVPALIRAFKLYRPKIPVVWNTHSYEKAEALRAIDPYIDVYLPDLKYFSPKISARYTGRADYFRVASEAVAFMAQRKCDVRGGKMYAGCIVRHLVLPLCANDSIELVKWFLSLGSDAYFSLMGQYTPCGNIDRFPELQRRITPREYKKVEDFLLASGCENIFLQALGAADEAFIPDFSDKTDALF</sequence>
<evidence type="ECO:0000259" key="6">
    <source>
        <dbReference type="Pfam" id="PF04055"/>
    </source>
</evidence>